<accession>A0A4R6U9F7</accession>
<name>A0A4R6U9F7_9GAMM</name>
<evidence type="ECO:0000259" key="3">
    <source>
        <dbReference type="Pfam" id="PF13406"/>
    </source>
</evidence>
<evidence type="ECO:0000313" key="5">
    <source>
        <dbReference type="Proteomes" id="UP000295375"/>
    </source>
</evidence>
<dbReference type="Gene3D" id="1.10.8.350">
    <property type="entry name" value="Bacterial muramidase"/>
    <property type="match status" value="1"/>
</dbReference>
<gene>
    <name evidence="4" type="ORF">EV696_13511</name>
</gene>
<dbReference type="SUPFAM" id="SSF53955">
    <property type="entry name" value="Lysozyme-like"/>
    <property type="match status" value="1"/>
</dbReference>
<evidence type="ECO:0000313" key="4">
    <source>
        <dbReference type="EMBL" id="TDQ42422.1"/>
    </source>
</evidence>
<comment type="caution">
    <text evidence="4">The sequence shown here is derived from an EMBL/GenBank/DDBJ whole genome shotgun (WGS) entry which is preliminary data.</text>
</comment>
<dbReference type="Pfam" id="PF13406">
    <property type="entry name" value="SLT_2"/>
    <property type="match status" value="1"/>
</dbReference>
<dbReference type="InterPro" id="IPR023346">
    <property type="entry name" value="Lysozyme-like_dom_sf"/>
</dbReference>
<dbReference type="GO" id="GO:0008933">
    <property type="term" value="F:peptidoglycan lytic transglycosylase activity"/>
    <property type="evidence" value="ECO:0007669"/>
    <property type="project" value="TreeGrafter"/>
</dbReference>
<dbReference type="AlphaFoldDB" id="A0A4R6U9F7"/>
<dbReference type="OrthoDB" id="9772911at2"/>
<evidence type="ECO:0000256" key="2">
    <source>
        <dbReference type="SAM" id="SignalP"/>
    </source>
</evidence>
<protein>
    <submittedName>
        <fullName evidence="4">Membrane-bound lytic murein transglycosylase B</fullName>
    </submittedName>
</protein>
<dbReference type="PROSITE" id="PS51257">
    <property type="entry name" value="PROKAR_LIPOPROTEIN"/>
    <property type="match status" value="1"/>
</dbReference>
<organism evidence="4 5">
    <name type="scientific">Permianibacter aggregans</name>
    <dbReference type="NCBI Taxonomy" id="1510150"/>
    <lineage>
        <taxon>Bacteria</taxon>
        <taxon>Pseudomonadati</taxon>
        <taxon>Pseudomonadota</taxon>
        <taxon>Gammaproteobacteria</taxon>
        <taxon>Pseudomonadales</taxon>
        <taxon>Pseudomonadaceae</taxon>
        <taxon>Permianibacter</taxon>
    </lineage>
</organism>
<dbReference type="Gene3D" id="1.10.530.10">
    <property type="match status" value="1"/>
</dbReference>
<dbReference type="PANTHER" id="PTHR30163">
    <property type="entry name" value="MEMBRANE-BOUND LYTIC MUREIN TRANSGLYCOSYLASE B"/>
    <property type="match status" value="1"/>
</dbReference>
<dbReference type="Proteomes" id="UP000295375">
    <property type="component" value="Unassembled WGS sequence"/>
</dbReference>
<dbReference type="InterPro" id="IPR011757">
    <property type="entry name" value="Lytic_transglycosylase_MltB"/>
</dbReference>
<dbReference type="PANTHER" id="PTHR30163:SF9">
    <property type="entry name" value="MEMBRANE-BOUND LYTIC MUREIN TRANSGLYCOSYLASE B"/>
    <property type="match status" value="1"/>
</dbReference>
<feature type="chain" id="PRO_5020380362" evidence="2">
    <location>
        <begin position="19"/>
        <end position="323"/>
    </location>
</feature>
<dbReference type="InterPro" id="IPR043426">
    <property type="entry name" value="MltB-like"/>
</dbReference>
<dbReference type="NCBIfam" id="TIGR02282">
    <property type="entry name" value="MltB"/>
    <property type="match status" value="1"/>
</dbReference>
<evidence type="ECO:0000256" key="1">
    <source>
        <dbReference type="PIRSR" id="PIRSR611757-1"/>
    </source>
</evidence>
<feature type="domain" description="Transglycosylase SLT" evidence="3">
    <location>
        <begin position="26"/>
        <end position="312"/>
    </location>
</feature>
<dbReference type="InterPro" id="IPR031304">
    <property type="entry name" value="SLT_2"/>
</dbReference>
<dbReference type="CDD" id="cd13399">
    <property type="entry name" value="Slt35-like"/>
    <property type="match status" value="1"/>
</dbReference>
<reference evidence="4 5" key="1">
    <citation type="submission" date="2019-03" db="EMBL/GenBank/DDBJ databases">
        <title>Genomic Encyclopedia of Type Strains, Phase IV (KMG-IV): sequencing the most valuable type-strain genomes for metagenomic binning, comparative biology and taxonomic classification.</title>
        <authorList>
            <person name="Goeker M."/>
        </authorList>
    </citation>
    <scope>NUCLEOTIDE SEQUENCE [LARGE SCALE GENOMIC DNA]</scope>
    <source>
        <strain evidence="4 5">DSM 103792</strain>
    </source>
</reference>
<dbReference type="EMBL" id="SNYM01000035">
    <property type="protein sequence ID" value="TDQ42422.1"/>
    <property type="molecule type" value="Genomic_DNA"/>
</dbReference>
<sequence>MKKTVCLLVLLSMTLAGCASKLSPAEQQFVDKLGSQGFNASEVRNTLKKAEKRDDIIALMTKPAESKPWKTYRPIFMTDSRLQNGLAFWQEHQATLNRVAAEYGVAPEYIVSIIGIETNYGRFVGKHRVLDALYTLAFHYPPRSPYFTGELEQFFLLSREQQWDMTQPIGSYAGAMGYGQFMPTSYRKWAVDADGNQQIDLFQSPSDAIASVANYFVKHGWQTGGAVMTPVQMPAVYPESMNFPKRDLAPLEDLLAVGAQAELPLAPHWHAVLLSYEEEQGIAHYIGYNNFRVLTRYNRSPMYARVVHEFAQQLKDAMSADQS</sequence>
<dbReference type="GO" id="GO:0009253">
    <property type="term" value="P:peptidoglycan catabolic process"/>
    <property type="evidence" value="ECO:0007669"/>
    <property type="project" value="TreeGrafter"/>
</dbReference>
<proteinExistence type="predicted"/>
<dbReference type="FunFam" id="1.10.8.350:FF:000001">
    <property type="entry name" value="Lytic murein transglycosylase B"/>
    <property type="match status" value="1"/>
</dbReference>
<keyword evidence="5" id="KW-1185">Reference proteome</keyword>
<feature type="active site" evidence="1">
    <location>
        <position position="117"/>
    </location>
</feature>
<feature type="signal peptide" evidence="2">
    <location>
        <begin position="1"/>
        <end position="18"/>
    </location>
</feature>
<keyword evidence="2" id="KW-0732">Signal</keyword>
<dbReference type="RefSeq" id="WP_133593861.1">
    <property type="nucleotide sequence ID" value="NZ_CP037953.1"/>
</dbReference>